<feature type="region of interest" description="Disordered" evidence="1">
    <location>
        <begin position="1"/>
        <end position="57"/>
    </location>
</feature>
<name>A0A2R4T5L2_9ACTN</name>
<proteinExistence type="predicted"/>
<accession>A0A2R4T5L2</accession>
<reference evidence="3 4" key="1">
    <citation type="submission" date="2018-01" db="EMBL/GenBank/DDBJ databases">
        <title>Complete genome sequence of Streptomyces lunaelactis MM109T, a Ferroverdin A producer isolated from cave moonmilk deposits.</title>
        <authorList>
            <person name="Naome A."/>
            <person name="Martinet L."/>
            <person name="Maciejewska M."/>
            <person name="Anderssen S."/>
            <person name="Adam D."/>
            <person name="Tenconi E."/>
            <person name="Deflandre B."/>
            <person name="Arguelles-Arias A."/>
            <person name="Calusinska M."/>
            <person name="Copieters W."/>
            <person name="Karim L."/>
            <person name="Hanikenne M."/>
            <person name="Baurain D."/>
            <person name="van Wezel G."/>
            <person name="Smargiasso N."/>
            <person name="de Pauw E."/>
            <person name="Delfosse P."/>
            <person name="Rigali S."/>
        </authorList>
    </citation>
    <scope>NUCLEOTIDE SEQUENCE [LARGE SCALE GENOMIC DNA]</scope>
    <source>
        <strain evidence="3 4">MM109</strain>
    </source>
</reference>
<feature type="region of interest" description="Disordered" evidence="1">
    <location>
        <begin position="130"/>
        <end position="204"/>
    </location>
</feature>
<feature type="region of interest" description="Disordered" evidence="1">
    <location>
        <begin position="309"/>
        <end position="375"/>
    </location>
</feature>
<dbReference type="OrthoDB" id="3872225at2"/>
<keyword evidence="2" id="KW-1133">Transmembrane helix</keyword>
<dbReference type="AlphaFoldDB" id="A0A2R4T5L2"/>
<dbReference type="Proteomes" id="UP000244201">
    <property type="component" value="Chromosome"/>
</dbReference>
<feature type="compositionally biased region" description="Basic and acidic residues" evidence="1">
    <location>
        <begin position="9"/>
        <end position="21"/>
    </location>
</feature>
<evidence type="ECO:0000313" key="3">
    <source>
        <dbReference type="EMBL" id="AVZ74386.1"/>
    </source>
</evidence>
<evidence type="ECO:0000256" key="1">
    <source>
        <dbReference type="SAM" id="MobiDB-lite"/>
    </source>
</evidence>
<feature type="compositionally biased region" description="Low complexity" evidence="1">
    <location>
        <begin position="183"/>
        <end position="193"/>
    </location>
</feature>
<keyword evidence="2" id="KW-0472">Membrane</keyword>
<organism evidence="3 4">
    <name type="scientific">Streptomyces lunaelactis</name>
    <dbReference type="NCBI Taxonomy" id="1535768"/>
    <lineage>
        <taxon>Bacteria</taxon>
        <taxon>Bacillati</taxon>
        <taxon>Actinomycetota</taxon>
        <taxon>Actinomycetes</taxon>
        <taxon>Kitasatosporales</taxon>
        <taxon>Streptomycetaceae</taxon>
        <taxon>Streptomyces</taxon>
    </lineage>
</organism>
<feature type="compositionally biased region" description="Gly residues" evidence="1">
    <location>
        <begin position="45"/>
        <end position="57"/>
    </location>
</feature>
<gene>
    <name evidence="3" type="ORF">SLUN_21680</name>
</gene>
<feature type="compositionally biased region" description="Low complexity" evidence="1">
    <location>
        <begin position="309"/>
        <end position="339"/>
    </location>
</feature>
<dbReference type="KEGG" id="slk:SLUN_21680"/>
<feature type="compositionally biased region" description="Low complexity" evidence="1">
    <location>
        <begin position="27"/>
        <end position="44"/>
    </location>
</feature>
<feature type="transmembrane region" description="Helical" evidence="2">
    <location>
        <begin position="103"/>
        <end position="122"/>
    </location>
</feature>
<feature type="compositionally biased region" description="Gly residues" evidence="1">
    <location>
        <begin position="144"/>
        <end position="158"/>
    </location>
</feature>
<evidence type="ECO:0008006" key="5">
    <source>
        <dbReference type="Google" id="ProtNLM"/>
    </source>
</evidence>
<evidence type="ECO:0000313" key="4">
    <source>
        <dbReference type="Proteomes" id="UP000244201"/>
    </source>
</evidence>
<evidence type="ECO:0000256" key="2">
    <source>
        <dbReference type="SAM" id="Phobius"/>
    </source>
</evidence>
<keyword evidence="4" id="KW-1185">Reference proteome</keyword>
<dbReference type="EMBL" id="CP026304">
    <property type="protein sequence ID" value="AVZ74386.1"/>
    <property type="molecule type" value="Genomic_DNA"/>
</dbReference>
<sequence>MSGHRHRFERYGPDGPFDDRTGNGIVNNGPENELGGLGQEPDQGPGQGLGQGLEQGLGQGCAGDEVALRRLLQGAVQDLEPSDGALDHLRRAVPARRARKRQALVGVAAAALLIGTAVPAFVHVANSGSGDDARPVNAGHGEEAQGGTGAETGAAGGDKGTDNPSAGGEGTEQDSGAASRSPGDQLGDGTSDGTTGGVANPTGSVAATSPVCDASQLGVSSAQAAKPDADGKVYGTFRIANVSKNDCAVSGSGSVGFQTMGAADPAKITVVAHTAGDAASGLPDPSQEAGAVLLKPDTAYEVRFAWVPTDSCPTTGTSPDPTPSEGGSSGASNGTGTAENTETQLVTEDGGGTTDGSVAVTHTAEPGAPSAETTIPNACAGTIYRTGVLSAQ</sequence>
<keyword evidence="2" id="KW-0812">Transmembrane</keyword>
<protein>
    <recommendedName>
        <fullName evidence="5">DUF4232 domain-containing protein</fullName>
    </recommendedName>
</protein>